<dbReference type="Proteomes" id="UP000799424">
    <property type="component" value="Unassembled WGS sequence"/>
</dbReference>
<reference evidence="8" key="1">
    <citation type="journal article" date="2020" name="Stud. Mycol.">
        <title>101 Dothideomycetes genomes: a test case for predicting lifestyles and emergence of pathogens.</title>
        <authorList>
            <person name="Haridas S."/>
            <person name="Albert R."/>
            <person name="Binder M."/>
            <person name="Bloem J."/>
            <person name="Labutti K."/>
            <person name="Salamov A."/>
            <person name="Andreopoulos B."/>
            <person name="Baker S."/>
            <person name="Barry K."/>
            <person name="Bills G."/>
            <person name="Bluhm B."/>
            <person name="Cannon C."/>
            <person name="Castanera R."/>
            <person name="Culley D."/>
            <person name="Daum C."/>
            <person name="Ezra D."/>
            <person name="Gonzalez J."/>
            <person name="Henrissat B."/>
            <person name="Kuo A."/>
            <person name="Liang C."/>
            <person name="Lipzen A."/>
            <person name="Lutzoni F."/>
            <person name="Magnuson J."/>
            <person name="Mondo S."/>
            <person name="Nolan M."/>
            <person name="Ohm R."/>
            <person name="Pangilinan J."/>
            <person name="Park H.-J."/>
            <person name="Ramirez L."/>
            <person name="Alfaro M."/>
            <person name="Sun H."/>
            <person name="Tritt A."/>
            <person name="Yoshinaga Y."/>
            <person name="Zwiers L.-H."/>
            <person name="Turgeon B."/>
            <person name="Goodwin S."/>
            <person name="Spatafora J."/>
            <person name="Crous P."/>
            <person name="Grigoriev I."/>
        </authorList>
    </citation>
    <scope>NUCLEOTIDE SEQUENCE</scope>
    <source>
        <strain evidence="8">CBS 113818</strain>
    </source>
</reference>
<dbReference type="Pfam" id="PF20684">
    <property type="entry name" value="Fung_rhodopsin"/>
    <property type="match status" value="1"/>
</dbReference>
<keyword evidence="9" id="KW-1185">Reference proteome</keyword>
<evidence type="ECO:0000256" key="3">
    <source>
        <dbReference type="ARBA" id="ARBA00022989"/>
    </source>
</evidence>
<keyword evidence="2 6" id="KW-0812">Transmembrane</keyword>
<evidence type="ECO:0000256" key="2">
    <source>
        <dbReference type="ARBA" id="ARBA00022692"/>
    </source>
</evidence>
<dbReference type="EMBL" id="MU006225">
    <property type="protein sequence ID" value="KAF2827074.1"/>
    <property type="molecule type" value="Genomic_DNA"/>
</dbReference>
<feature type="transmembrane region" description="Helical" evidence="6">
    <location>
        <begin position="31"/>
        <end position="53"/>
    </location>
</feature>
<feature type="transmembrane region" description="Helical" evidence="6">
    <location>
        <begin position="6"/>
        <end position="24"/>
    </location>
</feature>
<dbReference type="InterPro" id="IPR052337">
    <property type="entry name" value="SAT4-like"/>
</dbReference>
<evidence type="ECO:0000256" key="5">
    <source>
        <dbReference type="ARBA" id="ARBA00038359"/>
    </source>
</evidence>
<name>A0A6A7A2P4_9PLEO</name>
<feature type="transmembrane region" description="Helical" evidence="6">
    <location>
        <begin position="115"/>
        <end position="136"/>
    </location>
</feature>
<dbReference type="OrthoDB" id="3897607at2759"/>
<keyword evidence="3 6" id="KW-1133">Transmembrane helix</keyword>
<evidence type="ECO:0000313" key="8">
    <source>
        <dbReference type="EMBL" id="KAF2827074.1"/>
    </source>
</evidence>
<dbReference type="AlphaFoldDB" id="A0A6A7A2P4"/>
<evidence type="ECO:0000256" key="6">
    <source>
        <dbReference type="SAM" id="Phobius"/>
    </source>
</evidence>
<dbReference type="PANTHER" id="PTHR33048">
    <property type="entry name" value="PTH11-LIKE INTEGRAL MEMBRANE PROTEIN (AFU_ORTHOLOGUE AFUA_5G11245)"/>
    <property type="match status" value="1"/>
</dbReference>
<dbReference type="GO" id="GO:0016020">
    <property type="term" value="C:membrane"/>
    <property type="evidence" value="ECO:0007669"/>
    <property type="project" value="UniProtKB-SubCell"/>
</dbReference>
<gene>
    <name evidence="8" type="ORF">CC86DRAFT_370139</name>
</gene>
<dbReference type="PANTHER" id="PTHR33048:SF129">
    <property type="entry name" value="INTEGRAL MEMBRANE PROTEIN-RELATED"/>
    <property type="match status" value="1"/>
</dbReference>
<evidence type="ECO:0000259" key="7">
    <source>
        <dbReference type="Pfam" id="PF20684"/>
    </source>
</evidence>
<sequence length="287" mass="32274">MQVVWYWSITLTKLSVALLLLRLKPGRYWKLFLHSTIALLLLTVCVQTCFQFLQCRPFAVYWDPRLLRGVKCIPRAVINGNIIANSTVHVATDLVFSFMPITFISKLHRPRGEKIFLSILMGLGLFASTFAILRTAGLANLYVERDFLKMNVMPTLWASLEQEVALIAATIPTLKNFMQRVLVRVGQYCYEEESEMRVKSKLMQMGWLGVGDVDEGAVRMGRKPSKPDIESEVLTFGSPRVGKRRDEFGDSILVVEKEVAVETVVGGKGRDVGLERIGAGRGKEYGV</sequence>
<dbReference type="InterPro" id="IPR049326">
    <property type="entry name" value="Rhodopsin_dom_fungi"/>
</dbReference>
<organism evidence="8 9">
    <name type="scientific">Ophiobolus disseminans</name>
    <dbReference type="NCBI Taxonomy" id="1469910"/>
    <lineage>
        <taxon>Eukaryota</taxon>
        <taxon>Fungi</taxon>
        <taxon>Dikarya</taxon>
        <taxon>Ascomycota</taxon>
        <taxon>Pezizomycotina</taxon>
        <taxon>Dothideomycetes</taxon>
        <taxon>Pleosporomycetidae</taxon>
        <taxon>Pleosporales</taxon>
        <taxon>Pleosporineae</taxon>
        <taxon>Phaeosphaeriaceae</taxon>
        <taxon>Ophiobolus</taxon>
    </lineage>
</organism>
<evidence type="ECO:0000313" key="9">
    <source>
        <dbReference type="Proteomes" id="UP000799424"/>
    </source>
</evidence>
<comment type="subcellular location">
    <subcellularLocation>
        <location evidence="1">Membrane</location>
        <topology evidence="1">Multi-pass membrane protein</topology>
    </subcellularLocation>
</comment>
<comment type="similarity">
    <text evidence="5">Belongs to the SAT4 family.</text>
</comment>
<evidence type="ECO:0000256" key="4">
    <source>
        <dbReference type="ARBA" id="ARBA00023136"/>
    </source>
</evidence>
<accession>A0A6A7A2P4</accession>
<evidence type="ECO:0000256" key="1">
    <source>
        <dbReference type="ARBA" id="ARBA00004141"/>
    </source>
</evidence>
<keyword evidence="4 6" id="KW-0472">Membrane</keyword>
<proteinExistence type="inferred from homology"/>
<protein>
    <recommendedName>
        <fullName evidence="7">Rhodopsin domain-containing protein</fullName>
    </recommendedName>
</protein>
<feature type="domain" description="Rhodopsin" evidence="7">
    <location>
        <begin position="2"/>
        <end position="180"/>
    </location>
</feature>